<dbReference type="Pfam" id="PF14398">
    <property type="entry name" value="ATPgrasp_YheCD"/>
    <property type="match status" value="1"/>
</dbReference>
<sequence>MKLKQKEQKQVTNITQTVVEAGSHLIQLLRDKNLKDSAYIFSSMIEGYSVVRQVTDNDAVLNSKLENIDSQLYRQMESLSGLLEQGNLMKATEIVQFSFNPTLKKWQNGIQTYYQIEEKTSFTIGVYFHAASPLKAYSEPRVNALVEAAAEQGSTIFFFSSQDVDLENKKIEADIFRDGSWTRDSFDYPDVIHNGFSQNIFNQSRVERKLRREIPFTSFVFGDKLQLPKRIVENRKYAELLIPFTIIQDEQKVIDYIERYQKVVLKPIRGARGENIYFAEKNGEKYRVSQDTNTAILNKEDFIQWLYDTILSKDRDYIVQKYLHVRTKKGEPFDFRIHMQKNGEGKWQITKMYPRTGYKNSNQIKIYQGGPLKDLNSFLEQEFGKDAIAIKEKLMDLALNLTFHIDKLYGLALDEMGLDIAIDENQRMWLFEANMGPQTKAHEKERADNVIAYSRFLAKHRIFHTNQMNERSLLKGFFDAEHSKLPYAENQQQKKIGLLNDKKQLKELRQSLAEEIEGTNSFYFFSPSDIDIDEMQIRGAFYNDGEWEEKITDYPDVLIDCFKTKDNNFLQSIYEEFESIPFINETIDQLREQTQLLTALGNNEEMNNYLPPYQKVTHKKEVIRFLDTEHAITLKKNISNQNEDDYIIHKTGKFDYVVISDEGETNYNQITLTHFIEDRLKENQWFVQKHAEGNDVEIEMIRTNQHEWTTIGDETTVQPVFQSLQETLVSIFGNKISNAQVTLTVTDGKPIITDMTINNLEHLESNQTVVQAIAELASNL</sequence>
<accession>A0A556PQW9</accession>
<feature type="domain" description="DUF8042" evidence="2">
    <location>
        <begin position="4"/>
        <end position="114"/>
    </location>
</feature>
<dbReference type="Proteomes" id="UP000316425">
    <property type="component" value="Unassembled WGS sequence"/>
</dbReference>
<evidence type="ECO:0000259" key="2">
    <source>
        <dbReference type="Pfam" id="PF26154"/>
    </source>
</evidence>
<evidence type="ECO:0000256" key="1">
    <source>
        <dbReference type="SAM" id="Coils"/>
    </source>
</evidence>
<protein>
    <recommendedName>
        <fullName evidence="2">DUF8042 domain-containing protein</fullName>
    </recommendedName>
</protein>
<comment type="caution">
    <text evidence="3">The sequence shown here is derived from an EMBL/GenBank/DDBJ whole genome shotgun (WGS) entry which is preliminary data.</text>
</comment>
<proteinExistence type="predicted"/>
<gene>
    <name evidence="3" type="ORF">FPQ13_03615</name>
</gene>
<name>A0A556PQW9_9BACI</name>
<dbReference type="InterPro" id="IPR058355">
    <property type="entry name" value="DUF8042"/>
</dbReference>
<keyword evidence="1" id="KW-0175">Coiled coil</keyword>
<organism evidence="3 4">
    <name type="scientific">Allobacillus salarius</name>
    <dbReference type="NCBI Taxonomy" id="1955272"/>
    <lineage>
        <taxon>Bacteria</taxon>
        <taxon>Bacillati</taxon>
        <taxon>Bacillota</taxon>
        <taxon>Bacilli</taxon>
        <taxon>Bacillales</taxon>
        <taxon>Bacillaceae</taxon>
        <taxon>Allobacillus</taxon>
    </lineage>
</organism>
<dbReference type="SUPFAM" id="SSF56059">
    <property type="entry name" value="Glutathione synthetase ATP-binding domain-like"/>
    <property type="match status" value="1"/>
</dbReference>
<dbReference type="AlphaFoldDB" id="A0A556PQW9"/>
<evidence type="ECO:0000313" key="4">
    <source>
        <dbReference type="Proteomes" id="UP000316425"/>
    </source>
</evidence>
<dbReference type="OrthoDB" id="7869153at2"/>
<reference evidence="3 4" key="1">
    <citation type="submission" date="2019-07" db="EMBL/GenBank/DDBJ databases">
        <title>Allobacillus sp. nov. SKP isolated from shrimp paste of Euphausiacea.</title>
        <authorList>
            <person name="Kanchanasin P."/>
            <person name="Tanasupawat S."/>
            <person name="Shi W."/>
            <person name="Wu L."/>
            <person name="Ma J."/>
        </authorList>
    </citation>
    <scope>NUCLEOTIDE SEQUENCE [LARGE SCALE GENOMIC DNA]</scope>
    <source>
        <strain evidence="3 4">SKP4-8</strain>
    </source>
</reference>
<dbReference type="RefSeq" id="WP_144087954.1">
    <property type="nucleotide sequence ID" value="NZ_VMHE01000003.1"/>
</dbReference>
<dbReference type="Gene3D" id="3.30.470.20">
    <property type="entry name" value="ATP-grasp fold, B domain"/>
    <property type="match status" value="1"/>
</dbReference>
<dbReference type="InterPro" id="IPR026838">
    <property type="entry name" value="YheC/D"/>
</dbReference>
<dbReference type="Pfam" id="PF26154">
    <property type="entry name" value="DUF8042"/>
    <property type="match status" value="1"/>
</dbReference>
<evidence type="ECO:0000313" key="3">
    <source>
        <dbReference type="EMBL" id="TSJ66793.1"/>
    </source>
</evidence>
<keyword evidence="4" id="KW-1185">Reference proteome</keyword>
<dbReference type="EMBL" id="VMHE01000003">
    <property type="protein sequence ID" value="TSJ66793.1"/>
    <property type="molecule type" value="Genomic_DNA"/>
</dbReference>
<feature type="coiled-coil region" evidence="1">
    <location>
        <begin position="488"/>
        <end position="515"/>
    </location>
</feature>